<accession>A0A4S8NTP4</accession>
<comment type="caution">
    <text evidence="1">The sequence shown here is derived from an EMBL/GenBank/DDBJ whole genome shotgun (WGS) entry which is preliminary data.</text>
</comment>
<dbReference type="Proteomes" id="UP000308828">
    <property type="component" value="Unassembled WGS sequence"/>
</dbReference>
<proteinExistence type="predicted"/>
<dbReference type="OrthoDB" id="9571098at2"/>
<evidence type="ECO:0000313" key="2">
    <source>
        <dbReference type="Proteomes" id="UP000308828"/>
    </source>
</evidence>
<keyword evidence="2" id="KW-1185">Reference proteome</keyword>
<reference evidence="1 2" key="1">
    <citation type="submission" date="2019-04" db="EMBL/GenBank/DDBJ databases">
        <title>Genome sequence of strain shin9-1.</title>
        <authorList>
            <person name="Gao J."/>
            <person name="Sun J."/>
        </authorList>
    </citation>
    <scope>NUCLEOTIDE SEQUENCE [LARGE SCALE GENOMIC DNA]</scope>
    <source>
        <strain evidence="2">shin9-1</strain>
    </source>
</reference>
<sequence>MPDRIQGTTHKDFVLDRAKRIDKLFQKIESDSAQREAFFKDPQAVGAKHGVTFSHEETFAIGSMKNVGLANLRERLVLSEVAFFDGNCGCALYGPGGVLTRQIATGL</sequence>
<protein>
    <submittedName>
        <fullName evidence="1">Uncharacterized protein</fullName>
    </submittedName>
</protein>
<dbReference type="EMBL" id="STGV01000006">
    <property type="protein sequence ID" value="THV20880.1"/>
    <property type="molecule type" value="Genomic_DNA"/>
</dbReference>
<dbReference type="RefSeq" id="WP_136599740.1">
    <property type="nucleotide sequence ID" value="NZ_STGV01000006.1"/>
</dbReference>
<evidence type="ECO:0000313" key="1">
    <source>
        <dbReference type="EMBL" id="THV20880.1"/>
    </source>
</evidence>
<dbReference type="AlphaFoldDB" id="A0A4S8NTP4"/>
<gene>
    <name evidence="1" type="ORF">FAA97_16915</name>
</gene>
<organism evidence="1 2">
    <name type="scientific">Peteryoungia ipomoeae</name>
    <dbReference type="NCBI Taxonomy" id="1210932"/>
    <lineage>
        <taxon>Bacteria</taxon>
        <taxon>Pseudomonadati</taxon>
        <taxon>Pseudomonadota</taxon>
        <taxon>Alphaproteobacteria</taxon>
        <taxon>Hyphomicrobiales</taxon>
        <taxon>Rhizobiaceae</taxon>
        <taxon>Peteryoungia</taxon>
    </lineage>
</organism>
<name>A0A4S8NTP4_9HYPH</name>